<organism evidence="6 7">
    <name type="scientific">Coilia grayii</name>
    <name type="common">Gray's grenadier anchovy</name>
    <dbReference type="NCBI Taxonomy" id="363190"/>
    <lineage>
        <taxon>Eukaryota</taxon>
        <taxon>Metazoa</taxon>
        <taxon>Chordata</taxon>
        <taxon>Craniata</taxon>
        <taxon>Vertebrata</taxon>
        <taxon>Euteleostomi</taxon>
        <taxon>Actinopterygii</taxon>
        <taxon>Neopterygii</taxon>
        <taxon>Teleostei</taxon>
        <taxon>Clupei</taxon>
        <taxon>Clupeiformes</taxon>
        <taxon>Clupeoidei</taxon>
        <taxon>Engraulidae</taxon>
        <taxon>Coilinae</taxon>
        <taxon>Coilia</taxon>
    </lineage>
</organism>
<dbReference type="Proteomes" id="UP001591681">
    <property type="component" value="Unassembled WGS sequence"/>
</dbReference>
<keyword evidence="4" id="KW-0009">Actin-binding</keyword>
<feature type="domain" description="Calponin-homology (CH)" evidence="5">
    <location>
        <begin position="133"/>
        <end position="242"/>
    </location>
</feature>
<dbReference type="SUPFAM" id="SSF47576">
    <property type="entry name" value="Calponin-homology domain, CH-domain"/>
    <property type="match status" value="1"/>
</dbReference>
<dbReference type="EMBL" id="JBHFQA010000030">
    <property type="protein sequence ID" value="KAL2076966.1"/>
    <property type="molecule type" value="Genomic_DNA"/>
</dbReference>
<reference evidence="6 7" key="1">
    <citation type="submission" date="2024-09" db="EMBL/GenBank/DDBJ databases">
        <title>A chromosome-level genome assembly of Gray's grenadier anchovy, Coilia grayii.</title>
        <authorList>
            <person name="Fu Z."/>
        </authorList>
    </citation>
    <scope>NUCLEOTIDE SEQUENCE [LARGE SCALE GENOMIC DNA]</scope>
    <source>
        <strain evidence="6">G4</strain>
        <tissue evidence="6">Muscle</tissue>
    </source>
</reference>
<proteinExistence type="predicted"/>
<dbReference type="CDD" id="cd21333">
    <property type="entry name" value="CH_PLS2_rpt4"/>
    <property type="match status" value="1"/>
</dbReference>
<dbReference type="GO" id="GO:0003779">
    <property type="term" value="F:actin binding"/>
    <property type="evidence" value="ECO:0007669"/>
    <property type="project" value="UniProtKB-KW"/>
</dbReference>
<protein>
    <recommendedName>
        <fullName evidence="5">Calponin-homology (CH) domain-containing protein</fullName>
    </recommendedName>
</protein>
<dbReference type="FunFam" id="1.10.418.10:FF:000010">
    <property type="entry name" value="Plastin-3 isoform 1"/>
    <property type="match status" value="1"/>
</dbReference>
<dbReference type="PANTHER" id="PTHR19961:SF35">
    <property type="entry name" value="PLASTIN-2"/>
    <property type="match status" value="1"/>
</dbReference>
<dbReference type="FunFam" id="1.10.418.10:FF:000012">
    <property type="entry name" value="Plastin-3 isoform 1"/>
    <property type="match status" value="1"/>
</dbReference>
<dbReference type="PROSITE" id="PS50021">
    <property type="entry name" value="CH"/>
    <property type="match status" value="3"/>
</dbReference>
<dbReference type="Gene3D" id="1.10.418.10">
    <property type="entry name" value="Calponin-like domain"/>
    <property type="match status" value="3"/>
</dbReference>
<evidence type="ECO:0000256" key="3">
    <source>
        <dbReference type="ARBA" id="ARBA00022837"/>
    </source>
</evidence>
<dbReference type="PROSITE" id="PS00020">
    <property type="entry name" value="ACTININ_2"/>
    <property type="match status" value="1"/>
</dbReference>
<dbReference type="PROSITE" id="PS00019">
    <property type="entry name" value="ACTININ_1"/>
    <property type="match status" value="1"/>
</dbReference>
<keyword evidence="7" id="KW-1185">Reference proteome</keyword>
<dbReference type="FunFam" id="1.10.418.10:FF:000042">
    <property type="entry name" value="Fimbrin, putative"/>
    <property type="match status" value="1"/>
</dbReference>
<comment type="caution">
    <text evidence="6">The sequence shown here is derived from an EMBL/GenBank/DDBJ whole genome shotgun (WGS) entry which is preliminary data.</text>
</comment>
<keyword evidence="1" id="KW-0479">Metal-binding</keyword>
<evidence type="ECO:0000259" key="5">
    <source>
        <dbReference type="PROSITE" id="PS50021"/>
    </source>
</evidence>
<accession>A0ABD1IRU9</accession>
<feature type="domain" description="Calponin-homology (CH)" evidence="5">
    <location>
        <begin position="254"/>
        <end position="362"/>
    </location>
</feature>
<dbReference type="InterPro" id="IPR001715">
    <property type="entry name" value="CH_dom"/>
</dbReference>
<dbReference type="SMART" id="SM00033">
    <property type="entry name" value="CH"/>
    <property type="match status" value="3"/>
</dbReference>
<dbReference type="AlphaFoldDB" id="A0ABD1IRU9"/>
<dbReference type="InterPro" id="IPR001589">
    <property type="entry name" value="Actinin_actin-bd_CS"/>
</dbReference>
<gene>
    <name evidence="6" type="ORF">ACEWY4_027425</name>
</gene>
<dbReference type="InterPro" id="IPR039959">
    <property type="entry name" value="Fimbrin/Plastin"/>
</dbReference>
<dbReference type="GO" id="GO:0046872">
    <property type="term" value="F:metal ion binding"/>
    <property type="evidence" value="ECO:0007669"/>
    <property type="project" value="UniProtKB-KW"/>
</dbReference>
<feature type="domain" description="Calponin-homology (CH)" evidence="5">
    <location>
        <begin position="3"/>
        <end position="114"/>
    </location>
</feature>
<sequence>MKLSPEELLLRWANYHLEEAGCSRINNFSSDIKDSKAYYNILNQVAPKGDEEGIPPIAIDMSGIREKDDVRRAECMLEQADRLGCRQFVTATDVVRGNPKLNLAFVANLFNKHPALKKPDNQDIDWSSIEGETREERTFRNWMNSLGVNPRVNHLYLDLADALVIFQLYEKIKVPVNWDKVNKPPYPKLGSNMKKLENCNYAVELGKKEAKFSLVGIAGQDLNEGNKTLTLALLWQLMRRYTLNILEDLGDGQKVTDETIVSWVNNTLQEAGKHTISGFKDGCISSSMPVLDLIDAIQPGCIRYDLLKTEHLTDEEKLNNAKYAISMARKIGARVYALPEDLVEVKPKMVMTVFACLMARGMRRV</sequence>
<evidence type="ECO:0000256" key="4">
    <source>
        <dbReference type="ARBA" id="ARBA00023203"/>
    </source>
</evidence>
<dbReference type="PANTHER" id="PTHR19961">
    <property type="entry name" value="FIMBRIN/PLASTIN"/>
    <property type="match status" value="1"/>
</dbReference>
<evidence type="ECO:0000313" key="6">
    <source>
        <dbReference type="EMBL" id="KAL2076966.1"/>
    </source>
</evidence>
<keyword evidence="2" id="KW-0677">Repeat</keyword>
<name>A0ABD1IRU9_9TELE</name>
<keyword evidence="3" id="KW-0106">Calcium</keyword>
<evidence type="ECO:0000256" key="1">
    <source>
        <dbReference type="ARBA" id="ARBA00022723"/>
    </source>
</evidence>
<dbReference type="Pfam" id="PF00307">
    <property type="entry name" value="CH"/>
    <property type="match status" value="3"/>
</dbReference>
<evidence type="ECO:0000313" key="7">
    <source>
        <dbReference type="Proteomes" id="UP001591681"/>
    </source>
</evidence>
<evidence type="ECO:0000256" key="2">
    <source>
        <dbReference type="ARBA" id="ARBA00022737"/>
    </source>
</evidence>
<dbReference type="InterPro" id="IPR036872">
    <property type="entry name" value="CH_dom_sf"/>
</dbReference>